<evidence type="ECO:0000256" key="2">
    <source>
        <dbReference type="ARBA" id="ARBA00009747"/>
    </source>
</evidence>
<dbReference type="PANTHER" id="PTHR32057">
    <property type="entry name" value="PROTEIN ADENYLYLTRANSFERASE SELO, MITOCHONDRIAL"/>
    <property type="match status" value="1"/>
</dbReference>
<dbReference type="GO" id="GO:0005739">
    <property type="term" value="C:mitochondrion"/>
    <property type="evidence" value="ECO:0007669"/>
    <property type="project" value="TreeGrafter"/>
</dbReference>
<dbReference type="GO" id="GO:0046872">
    <property type="term" value="F:metal ion binding"/>
    <property type="evidence" value="ECO:0007669"/>
    <property type="project" value="UniProtKB-KW"/>
</dbReference>
<reference evidence="11 12" key="1">
    <citation type="submission" date="2018-11" db="EMBL/GenBank/DDBJ databases">
        <title>Genome sequence of Saitozyma podzolica DSM 27192.</title>
        <authorList>
            <person name="Aliyu H."/>
            <person name="Gorte O."/>
            <person name="Ochsenreither K."/>
        </authorList>
    </citation>
    <scope>NUCLEOTIDE SEQUENCE [LARGE SCALE GENOMIC DNA]</scope>
    <source>
        <strain evidence="11 12">DSM 27192</strain>
    </source>
</reference>
<evidence type="ECO:0000256" key="4">
    <source>
        <dbReference type="ARBA" id="ARBA00022695"/>
    </source>
</evidence>
<dbReference type="STRING" id="1890683.A0A427YD60"/>
<dbReference type="GO" id="GO:0070733">
    <property type="term" value="F:AMPylase activity"/>
    <property type="evidence" value="ECO:0007669"/>
    <property type="project" value="TreeGrafter"/>
</dbReference>
<evidence type="ECO:0000313" key="11">
    <source>
        <dbReference type="EMBL" id="RSH89028.1"/>
    </source>
</evidence>
<dbReference type="Proteomes" id="UP000279259">
    <property type="component" value="Unassembled WGS sequence"/>
</dbReference>
<evidence type="ECO:0000256" key="6">
    <source>
        <dbReference type="ARBA" id="ARBA00022741"/>
    </source>
</evidence>
<dbReference type="InterPro" id="IPR003846">
    <property type="entry name" value="SelO"/>
</dbReference>
<dbReference type="AlphaFoldDB" id="A0A427YD60"/>
<dbReference type="EMBL" id="RSCD01000015">
    <property type="protein sequence ID" value="RSH89028.1"/>
    <property type="molecule type" value="Genomic_DNA"/>
</dbReference>
<keyword evidence="5" id="KW-0479">Metal-binding</keyword>
<keyword evidence="3" id="KW-0808">Transferase</keyword>
<dbReference type="GO" id="GO:0005524">
    <property type="term" value="F:ATP binding"/>
    <property type="evidence" value="ECO:0007669"/>
    <property type="project" value="UniProtKB-KW"/>
</dbReference>
<keyword evidence="7" id="KW-0067">ATP-binding</keyword>
<feature type="region of interest" description="Disordered" evidence="10">
    <location>
        <begin position="31"/>
        <end position="52"/>
    </location>
</feature>
<evidence type="ECO:0000256" key="3">
    <source>
        <dbReference type="ARBA" id="ARBA00022679"/>
    </source>
</evidence>
<dbReference type="OrthoDB" id="10254721at2759"/>
<feature type="compositionally biased region" description="Polar residues" evidence="10">
    <location>
        <begin position="38"/>
        <end position="52"/>
    </location>
</feature>
<organism evidence="11 12">
    <name type="scientific">Saitozyma podzolica</name>
    <dbReference type="NCBI Taxonomy" id="1890683"/>
    <lineage>
        <taxon>Eukaryota</taxon>
        <taxon>Fungi</taxon>
        <taxon>Dikarya</taxon>
        <taxon>Basidiomycota</taxon>
        <taxon>Agaricomycotina</taxon>
        <taxon>Tremellomycetes</taxon>
        <taxon>Tremellales</taxon>
        <taxon>Trimorphomycetaceae</taxon>
        <taxon>Saitozyma</taxon>
    </lineage>
</organism>
<evidence type="ECO:0000256" key="7">
    <source>
        <dbReference type="ARBA" id="ARBA00022840"/>
    </source>
</evidence>
<comment type="cofactor">
    <cofactor evidence="1">
        <name>Mg(2+)</name>
        <dbReference type="ChEBI" id="CHEBI:18420"/>
    </cofactor>
</comment>
<feature type="region of interest" description="Disordered" evidence="10">
    <location>
        <begin position="99"/>
        <end position="119"/>
    </location>
</feature>
<accession>A0A427YD60</accession>
<evidence type="ECO:0000256" key="8">
    <source>
        <dbReference type="ARBA" id="ARBA00022842"/>
    </source>
</evidence>
<comment type="caution">
    <text evidence="11">The sequence shown here is derived from an EMBL/GenBank/DDBJ whole genome shotgun (WGS) entry which is preliminary data.</text>
</comment>
<gene>
    <name evidence="11" type="ORF">EHS25_002690</name>
</gene>
<dbReference type="PANTHER" id="PTHR32057:SF14">
    <property type="entry name" value="PROTEIN ADENYLYLTRANSFERASE SELO, MITOCHONDRIAL"/>
    <property type="match status" value="1"/>
</dbReference>
<dbReference type="Pfam" id="PF02696">
    <property type="entry name" value="SelO"/>
    <property type="match status" value="1"/>
</dbReference>
<evidence type="ECO:0000256" key="5">
    <source>
        <dbReference type="ARBA" id="ARBA00022723"/>
    </source>
</evidence>
<evidence type="ECO:0000313" key="12">
    <source>
        <dbReference type="Proteomes" id="UP000279259"/>
    </source>
</evidence>
<evidence type="ECO:0000256" key="10">
    <source>
        <dbReference type="SAM" id="MobiDB-lite"/>
    </source>
</evidence>
<evidence type="ECO:0000256" key="9">
    <source>
        <dbReference type="ARBA" id="ARBA00031547"/>
    </source>
</evidence>
<keyword evidence="4" id="KW-0548">Nucleotidyltransferase</keyword>
<sequence length="770" mass="84195">MSSRQASTVATLKLPLHRLPLPKTTLQSFLPQIPLDDQPSSQRRSTSFKPTTSGVWARVNPLWAPWPLRVTKDELREMGVDIDNGGQVSVEDVLARWDPTEGSPIEHGDGPNSGDTDNGLKLFSSQTRMKIEPVLLGLSPAALKESLPHLDAGDAEAICNASSTPSSDSATSASREALLDILSGRRVLASEAAPVLKSHEEKPSSNGDVTPVAPVAPVAPGFGPWSTRYCGHQFGVWAGQLGDGRAISVMETESPGGGRQEIQLKGAGRTPFSRSADGLAVLRSGVREFLGCEAVAALGIPTTRSLALLSTSDLPVIREEGPEPPSLLARLAPSFIRIGHFEALNPGEAGRNMRQLFLGGGWLTQDDPVDETDPLGGQGSLEGLGKLVMWCKNELYGMKDKTTGEWVREVAKRNAEMVGMWQVYGYCHGVLNTDNISILGLTIDYGPYAFMDVFDEAHICNHSDPTGLYSYRNQPSRVLFALDKLVGALAPVIGYEALHGGAPISDGWHEGVTKDKVEKWEEKTREVMKGWEDEFWEVERKTERAGWLKRFGIKVPRRSDDRDVIFDYLVLLHDNSMDLNASLRALSSFLPSRVSDASYLDGFLDGLLPASIASPRPEELGRAKEACKAWLTRYASRASEEQEMKAWEEEVVDTSSEAVQKFGETAAAVDAEGNGWEEKRRTVMARTNPRFVLRQWVLEELIAELTALGVGDQAGEEEYAEARKRLARVLDMSNRPFYPWGEGPDADKDDARLCGLGSQDMLGFQCSCSS</sequence>
<feature type="compositionally biased region" description="Basic and acidic residues" evidence="10">
    <location>
        <begin position="99"/>
        <end position="109"/>
    </location>
</feature>
<proteinExistence type="inferred from homology"/>
<keyword evidence="12" id="KW-1185">Reference proteome</keyword>
<keyword evidence="6" id="KW-0547">Nucleotide-binding</keyword>
<keyword evidence="8" id="KW-0460">Magnesium</keyword>
<name>A0A427YD60_9TREE</name>
<evidence type="ECO:0000256" key="1">
    <source>
        <dbReference type="ARBA" id="ARBA00001946"/>
    </source>
</evidence>
<comment type="similarity">
    <text evidence="2">Belongs to the SELO family.</text>
</comment>
<protein>
    <recommendedName>
        <fullName evidence="9">Selenoprotein O</fullName>
    </recommendedName>
</protein>